<comment type="caution">
    <text evidence="1">The sequence shown here is derived from an EMBL/GenBank/DDBJ whole genome shotgun (WGS) entry which is preliminary data.</text>
</comment>
<sequence>MINHWKSVNDEGLFEEMGQYKRHVNNTHVKGRQRLINEQMIII</sequence>
<evidence type="ECO:0000313" key="2">
    <source>
        <dbReference type="Proteomes" id="UP000352698"/>
    </source>
</evidence>
<dbReference type="Proteomes" id="UP000352698">
    <property type="component" value="Unassembled WGS sequence"/>
</dbReference>
<proteinExistence type="predicted"/>
<protein>
    <submittedName>
        <fullName evidence="1">Uncharacterized protein</fullName>
    </submittedName>
</protein>
<gene>
    <name evidence="1" type="ORF">NCTC12204_00537</name>
</gene>
<dbReference type="AlphaFoldDB" id="A0A7Z9DHN9"/>
<dbReference type="RefSeq" id="WP_014834264.1">
    <property type="nucleotide sequence ID" value="NZ_JABXFR010000001.1"/>
</dbReference>
<reference evidence="1 2" key="1">
    <citation type="submission" date="2019-05" db="EMBL/GenBank/DDBJ databases">
        <authorList>
            <consortium name="Pathogen Informatics"/>
        </authorList>
    </citation>
    <scope>NUCLEOTIDE SEQUENCE [LARGE SCALE GENOMIC DNA]</scope>
    <source>
        <strain evidence="1 2">NCTC12204</strain>
    </source>
</reference>
<name>A0A7Z9DHN9_ENTHR</name>
<organism evidence="1 2">
    <name type="scientific">Enterococcus hirae</name>
    <dbReference type="NCBI Taxonomy" id="1354"/>
    <lineage>
        <taxon>Bacteria</taxon>
        <taxon>Bacillati</taxon>
        <taxon>Bacillota</taxon>
        <taxon>Bacilli</taxon>
        <taxon>Lactobacillales</taxon>
        <taxon>Enterococcaceae</taxon>
        <taxon>Enterococcus</taxon>
    </lineage>
</organism>
<dbReference type="EMBL" id="CABEEP010000001">
    <property type="protein sequence ID" value="VTQ60086.1"/>
    <property type="molecule type" value="Genomic_DNA"/>
</dbReference>
<evidence type="ECO:0000313" key="1">
    <source>
        <dbReference type="EMBL" id="VTQ60086.1"/>
    </source>
</evidence>
<accession>A0A7Z9DHN9</accession>